<proteinExistence type="predicted"/>
<keyword evidence="2" id="KW-1185">Reference proteome</keyword>
<dbReference type="Proteomes" id="UP000298030">
    <property type="component" value="Unassembled WGS sequence"/>
</dbReference>
<dbReference type="EMBL" id="QPFP01000006">
    <property type="protein sequence ID" value="TEB36260.1"/>
    <property type="molecule type" value="Genomic_DNA"/>
</dbReference>
<gene>
    <name evidence="1" type="ORF">FA13DRAFT_1240946</name>
</gene>
<evidence type="ECO:0000313" key="2">
    <source>
        <dbReference type="Proteomes" id="UP000298030"/>
    </source>
</evidence>
<protein>
    <submittedName>
        <fullName evidence="1">Uncharacterized protein</fullName>
    </submittedName>
</protein>
<evidence type="ECO:0000313" key="1">
    <source>
        <dbReference type="EMBL" id="TEB36260.1"/>
    </source>
</evidence>
<accession>A0A4Y7TPZ0</accession>
<dbReference type="AlphaFoldDB" id="A0A4Y7TPZ0"/>
<comment type="caution">
    <text evidence="1">The sequence shown here is derived from an EMBL/GenBank/DDBJ whole genome shotgun (WGS) entry which is preliminary data.</text>
</comment>
<reference evidence="1 2" key="1">
    <citation type="journal article" date="2019" name="Nat. Ecol. Evol.">
        <title>Megaphylogeny resolves global patterns of mushroom evolution.</title>
        <authorList>
            <person name="Varga T."/>
            <person name="Krizsan K."/>
            <person name="Foldi C."/>
            <person name="Dima B."/>
            <person name="Sanchez-Garcia M."/>
            <person name="Sanchez-Ramirez S."/>
            <person name="Szollosi G.J."/>
            <person name="Szarkandi J.G."/>
            <person name="Papp V."/>
            <person name="Albert L."/>
            <person name="Andreopoulos W."/>
            <person name="Angelini C."/>
            <person name="Antonin V."/>
            <person name="Barry K.W."/>
            <person name="Bougher N.L."/>
            <person name="Buchanan P."/>
            <person name="Buyck B."/>
            <person name="Bense V."/>
            <person name="Catcheside P."/>
            <person name="Chovatia M."/>
            <person name="Cooper J."/>
            <person name="Damon W."/>
            <person name="Desjardin D."/>
            <person name="Finy P."/>
            <person name="Geml J."/>
            <person name="Haridas S."/>
            <person name="Hughes K."/>
            <person name="Justo A."/>
            <person name="Karasinski D."/>
            <person name="Kautmanova I."/>
            <person name="Kiss B."/>
            <person name="Kocsube S."/>
            <person name="Kotiranta H."/>
            <person name="LaButti K.M."/>
            <person name="Lechner B.E."/>
            <person name="Liimatainen K."/>
            <person name="Lipzen A."/>
            <person name="Lukacs Z."/>
            <person name="Mihaltcheva S."/>
            <person name="Morgado L.N."/>
            <person name="Niskanen T."/>
            <person name="Noordeloos M.E."/>
            <person name="Ohm R.A."/>
            <person name="Ortiz-Santana B."/>
            <person name="Ovrebo C."/>
            <person name="Racz N."/>
            <person name="Riley R."/>
            <person name="Savchenko A."/>
            <person name="Shiryaev A."/>
            <person name="Soop K."/>
            <person name="Spirin V."/>
            <person name="Szebenyi C."/>
            <person name="Tomsovsky M."/>
            <person name="Tulloss R.E."/>
            <person name="Uehling J."/>
            <person name="Grigoriev I.V."/>
            <person name="Vagvolgyi C."/>
            <person name="Papp T."/>
            <person name="Martin F.M."/>
            <person name="Miettinen O."/>
            <person name="Hibbett D.S."/>
            <person name="Nagy L.G."/>
        </authorList>
    </citation>
    <scope>NUCLEOTIDE SEQUENCE [LARGE SCALE GENOMIC DNA]</scope>
    <source>
        <strain evidence="1 2">FP101781</strain>
    </source>
</reference>
<name>A0A4Y7TPZ0_COPMI</name>
<organism evidence="1 2">
    <name type="scientific">Coprinellus micaceus</name>
    <name type="common">Glistening ink-cap mushroom</name>
    <name type="synonym">Coprinus micaceus</name>
    <dbReference type="NCBI Taxonomy" id="71717"/>
    <lineage>
        <taxon>Eukaryota</taxon>
        <taxon>Fungi</taxon>
        <taxon>Dikarya</taxon>
        <taxon>Basidiomycota</taxon>
        <taxon>Agaricomycotina</taxon>
        <taxon>Agaricomycetes</taxon>
        <taxon>Agaricomycetidae</taxon>
        <taxon>Agaricales</taxon>
        <taxon>Agaricineae</taxon>
        <taxon>Psathyrellaceae</taxon>
        <taxon>Coprinellus</taxon>
    </lineage>
</organism>
<sequence>MGVAKKSVVYDIPSSSSFPMLSHFETAQSQDRLLGRLHLSTLPIMQGTRDSNGCESAVEQTALPYQLFLSVVLTVVTFYCSSQEKCGEWFQTFTHCKQQCPTASYAVSVRASLPFSCYPVPPPDVWMTRLRHPPPVSRTYTLKYVGLWRFMLLLHRRMPIGACSNPPVFRPGIIQCYQL</sequence>